<dbReference type="RefSeq" id="WP_343331755.1">
    <property type="nucleotide sequence ID" value="NZ_JAPOHD010000007.1"/>
</dbReference>
<dbReference type="Proteomes" id="UP001145087">
    <property type="component" value="Unassembled WGS sequence"/>
</dbReference>
<gene>
    <name evidence="3" type="ORF">OU798_03645</name>
</gene>
<evidence type="ECO:0008006" key="5">
    <source>
        <dbReference type="Google" id="ProtNLM"/>
    </source>
</evidence>
<feature type="chain" id="PRO_5040779991" description="Two component regulator propeller" evidence="2">
    <location>
        <begin position="22"/>
        <end position="712"/>
    </location>
</feature>
<feature type="region of interest" description="Disordered" evidence="1">
    <location>
        <begin position="652"/>
        <end position="672"/>
    </location>
</feature>
<sequence length="712" mass="82195">MNFKDLIFILLIVLATNSARAQIETKTYFQEIKSDIELPDESGENVIKLFHIDGEIVVVSSNGIYTKQNKEWQGKTNGKNWRTACMDENNHIWLAAENEIRSDFGTRIYLPESAKHDTILSLLKTGTTLYVGTTNGLLTYDEKWTDTKIAKGARVSAIQQGKDDEMWLATNDGLYRRANGIWLNLDDNLMASGNKRTYFSLAEQKNGNDIIYGSMYSVGCISGAGNHWIWRGADGFPYGPVTTIHPSGKALWMGTDKGLIKKDSTWHYYLGKRWLPDDKVNDVLVIDDHTVWVATPKGISLLRNVEMTLEQKAAIYEEVVQKRHNRRGLVNASRLSVPGDLSTSKTINQDNDGLWTATYLIAECFRYAVTKEPEAREYAMRTFEALERLETVTGIPGLPARSYALTTDSVLQSKSPHPKVWRPSPDKNWQWLDDTSSDEIVGHMLAISLFYDLVADDDQKIRIRNLVERTMNHIIDNDFHLIDYDGEPTRWGVWHPDSINHSANWIYEKGLYSLEILSFLKAAYYITGNPKFEKTYHYLIDEHGYAANSLQTKMYGPFENSHSDDILTYFSYYSLYRYAKQDKYWSTYKKSLERTWAVSQPDRMPVWNIITSIALNRNCDLHIALEELQQYPVDLINWTMLNSHRWDLQEDRLSDRSNKRQATQPIPTPESGIWRWNTNPRQFDTGANGMEERSGTYFLLPYWMGRYYNLFD</sequence>
<dbReference type="AlphaFoldDB" id="A0A9X3F2X8"/>
<accession>A0A9X3F2X8</accession>
<keyword evidence="4" id="KW-1185">Reference proteome</keyword>
<dbReference type="SUPFAM" id="SSF48208">
    <property type="entry name" value="Six-hairpin glycosidases"/>
    <property type="match status" value="1"/>
</dbReference>
<evidence type="ECO:0000256" key="2">
    <source>
        <dbReference type="SAM" id="SignalP"/>
    </source>
</evidence>
<feature type="signal peptide" evidence="2">
    <location>
        <begin position="1"/>
        <end position="21"/>
    </location>
</feature>
<evidence type="ECO:0000256" key="1">
    <source>
        <dbReference type="SAM" id="MobiDB-lite"/>
    </source>
</evidence>
<proteinExistence type="predicted"/>
<dbReference type="InterPro" id="IPR015943">
    <property type="entry name" value="WD40/YVTN_repeat-like_dom_sf"/>
</dbReference>
<dbReference type="GO" id="GO:0005975">
    <property type="term" value="P:carbohydrate metabolic process"/>
    <property type="evidence" value="ECO:0007669"/>
    <property type="project" value="InterPro"/>
</dbReference>
<comment type="caution">
    <text evidence="3">The sequence shown here is derived from an EMBL/GenBank/DDBJ whole genome shotgun (WGS) entry which is preliminary data.</text>
</comment>
<keyword evidence="2" id="KW-0732">Signal</keyword>
<evidence type="ECO:0000313" key="4">
    <source>
        <dbReference type="Proteomes" id="UP001145087"/>
    </source>
</evidence>
<dbReference type="InterPro" id="IPR008928">
    <property type="entry name" value="6-hairpin_glycosidase_sf"/>
</dbReference>
<evidence type="ECO:0000313" key="3">
    <source>
        <dbReference type="EMBL" id="MCY1719418.1"/>
    </source>
</evidence>
<organism evidence="3 4">
    <name type="scientific">Draconibacterium aestuarii</name>
    <dbReference type="NCBI Taxonomy" id="2998507"/>
    <lineage>
        <taxon>Bacteria</taxon>
        <taxon>Pseudomonadati</taxon>
        <taxon>Bacteroidota</taxon>
        <taxon>Bacteroidia</taxon>
        <taxon>Marinilabiliales</taxon>
        <taxon>Prolixibacteraceae</taxon>
        <taxon>Draconibacterium</taxon>
    </lineage>
</organism>
<reference evidence="3" key="1">
    <citation type="submission" date="2022-11" db="EMBL/GenBank/DDBJ databases">
        <title>Marilongibacter aestuarii gen. nov., sp. nov., isolated from tidal flat sediment.</title>
        <authorList>
            <person name="Jiayan W."/>
        </authorList>
    </citation>
    <scope>NUCLEOTIDE SEQUENCE</scope>
    <source>
        <strain evidence="3">Z1-6</strain>
    </source>
</reference>
<dbReference type="Gene3D" id="2.130.10.10">
    <property type="entry name" value="YVTN repeat-like/Quinoprotein amine dehydrogenase"/>
    <property type="match status" value="1"/>
</dbReference>
<name>A0A9X3F2X8_9BACT</name>
<dbReference type="EMBL" id="JAPOHD010000007">
    <property type="protein sequence ID" value="MCY1719418.1"/>
    <property type="molecule type" value="Genomic_DNA"/>
</dbReference>
<protein>
    <recommendedName>
        <fullName evidence="5">Two component regulator propeller</fullName>
    </recommendedName>
</protein>